<protein>
    <recommendedName>
        <fullName evidence="1">Minor capsid protein P8 central region domain-containing protein</fullName>
    </recommendedName>
</protein>
<name>A0A6C0AJF3_9ZZZZ</name>
<proteinExistence type="predicted"/>
<accession>A0A6C0AJF3</accession>
<dbReference type="AlphaFoldDB" id="A0A6C0AJF3"/>
<dbReference type="InterPro" id="IPR043916">
    <property type="entry name" value="P8_CR"/>
</dbReference>
<feature type="domain" description="Minor capsid protein P8 central region" evidence="1">
    <location>
        <begin position="67"/>
        <end position="178"/>
    </location>
</feature>
<dbReference type="Pfam" id="PF19065">
    <property type="entry name" value="P8_CR"/>
    <property type="match status" value="1"/>
</dbReference>
<evidence type="ECO:0000313" key="2">
    <source>
        <dbReference type="EMBL" id="QHS79909.1"/>
    </source>
</evidence>
<dbReference type="EMBL" id="MN740664">
    <property type="protein sequence ID" value="QHS79909.1"/>
    <property type="molecule type" value="Genomic_DNA"/>
</dbReference>
<organism evidence="2">
    <name type="scientific">viral metagenome</name>
    <dbReference type="NCBI Taxonomy" id="1070528"/>
    <lineage>
        <taxon>unclassified sequences</taxon>
        <taxon>metagenomes</taxon>
        <taxon>organismal metagenomes</taxon>
    </lineage>
</organism>
<reference evidence="2" key="1">
    <citation type="journal article" date="2020" name="Nature">
        <title>Giant virus diversity and host interactions through global metagenomics.</title>
        <authorList>
            <person name="Schulz F."/>
            <person name="Roux S."/>
            <person name="Paez-Espino D."/>
            <person name="Jungbluth S."/>
            <person name="Walsh D.A."/>
            <person name="Denef V.J."/>
            <person name="McMahon K.D."/>
            <person name="Konstantinidis K.T."/>
            <person name="Eloe-Fadrosh E.A."/>
            <person name="Kyrpides N.C."/>
            <person name="Woyke T."/>
        </authorList>
    </citation>
    <scope>NUCLEOTIDE SEQUENCE</scope>
    <source>
        <strain evidence="2">GVMAG-S-1035375-24</strain>
    </source>
</reference>
<evidence type="ECO:0000259" key="1">
    <source>
        <dbReference type="Pfam" id="PF19065"/>
    </source>
</evidence>
<sequence>MSSLVQYWVSSLADFYTGTAIPNAPKHTGRLPLSDSEEKLPIPRGTLYAMNEPMMQPRLIQEQIQYRHNNTPLNTVFFGEANVQNLQQKIHSAVLEMSNGEYDLSPQSEADLLIIMRSYYLQYAQNNPDNVAQELDQLNQRVVAFASNRIMVEIVAYKRYRKDILDFPEPIEHPKDMHIFGTRTGELKSFF</sequence>